<evidence type="ECO:0000313" key="1">
    <source>
        <dbReference type="EMBL" id="KOO50052.1"/>
    </source>
</evidence>
<protein>
    <submittedName>
        <fullName evidence="1">Uncharacterized protein</fullName>
    </submittedName>
</protein>
<comment type="caution">
    <text evidence="1">The sequence shown here is derived from an EMBL/GenBank/DDBJ whole genome shotgun (WGS) entry which is preliminary data.</text>
</comment>
<evidence type="ECO:0000313" key="2">
    <source>
        <dbReference type="Proteomes" id="UP000036867"/>
    </source>
</evidence>
<dbReference type="Proteomes" id="UP000036867">
    <property type="component" value="Unassembled WGS sequence"/>
</dbReference>
<name>A0A0M0LGM5_9BACL</name>
<dbReference type="GeneID" id="301139015"/>
<sequence>MQYGCIVNELEQECSTIDELKKVIFVGRYSIEVSSELYDKVKTAKEMKEIEKRKMEKLIRN</sequence>
<reference evidence="2" key="1">
    <citation type="submission" date="2015-08" db="EMBL/GenBank/DDBJ databases">
        <title>Fjat-10028 dsm 16317.</title>
        <authorList>
            <person name="Liu B."/>
            <person name="Wang J."/>
            <person name="Zhu Y."/>
            <person name="Liu G."/>
            <person name="Chen Q."/>
            <person name="Chen Z."/>
            <person name="Lan J."/>
            <person name="Che J."/>
            <person name="Ge C."/>
            <person name="Shi H."/>
            <person name="Pan Z."/>
            <person name="Liu X."/>
        </authorList>
    </citation>
    <scope>NUCLEOTIDE SEQUENCE [LARGE SCALE GENOMIC DNA]</scope>
    <source>
        <strain evidence="2">DSM 16317</strain>
    </source>
</reference>
<dbReference type="AlphaFoldDB" id="A0A0M0LGM5"/>
<gene>
    <name evidence="1" type="ORF">AMD00_17320</name>
</gene>
<dbReference type="RefSeq" id="WP_053418232.1">
    <property type="nucleotide sequence ID" value="NZ_LILB01000005.1"/>
</dbReference>
<organism evidence="1 2">
    <name type="scientific">Viridibacillus arvi</name>
    <dbReference type="NCBI Taxonomy" id="263475"/>
    <lineage>
        <taxon>Bacteria</taxon>
        <taxon>Bacillati</taxon>
        <taxon>Bacillota</taxon>
        <taxon>Bacilli</taxon>
        <taxon>Bacillales</taxon>
        <taxon>Caryophanaceae</taxon>
        <taxon>Viridibacillus</taxon>
    </lineage>
</organism>
<dbReference type="EMBL" id="LILB01000005">
    <property type="protein sequence ID" value="KOO50052.1"/>
    <property type="molecule type" value="Genomic_DNA"/>
</dbReference>
<accession>A0A0M0LGM5</accession>
<keyword evidence="2" id="KW-1185">Reference proteome</keyword>
<proteinExistence type="predicted"/>